<keyword evidence="2 4" id="KW-0808">Transferase</keyword>
<dbReference type="EC" id="2.1.1.-" evidence="4"/>
<sequence>MPTLPSGSGPVPVRDSHRAREMAESFGVDAERYDRTRPRYPEALVRRIVDASPGTAVLDAGCGTGIASRQFQAAGCTVLGVDVDERMAAYAQRRGLEVEVAAFESWDPAGRTFDAVVSGQTWHWIDPVAGPAKAAEALRPGGRLAVFWNAGVVPPEVAGAFAEVYERLMPGSLAARAWSSALAGMSAMAEKTIGGIRDAGGFAEPEQWSFRWERTYTRDEWLDQLPTTGTHTSLPRAQLDEVLANIGEAVDAFGGSFTMDYTAQVVTAVRTVTAA</sequence>
<evidence type="ECO:0000259" key="3">
    <source>
        <dbReference type="Pfam" id="PF13649"/>
    </source>
</evidence>
<protein>
    <submittedName>
        <fullName evidence="4">Class I SAM-dependent methyltransferase</fullName>
        <ecNumber evidence="4">2.1.1.-</ecNumber>
    </submittedName>
</protein>
<dbReference type="InterPro" id="IPR041698">
    <property type="entry name" value="Methyltransf_25"/>
</dbReference>
<reference evidence="5" key="1">
    <citation type="journal article" date="2019" name="Int. J. Syst. Evol. Microbiol.">
        <title>The Global Catalogue of Microorganisms (GCM) 10K type strain sequencing project: providing services to taxonomists for standard genome sequencing and annotation.</title>
        <authorList>
            <consortium name="The Broad Institute Genomics Platform"/>
            <consortium name="The Broad Institute Genome Sequencing Center for Infectious Disease"/>
            <person name="Wu L."/>
            <person name="Ma J."/>
        </authorList>
    </citation>
    <scope>NUCLEOTIDE SEQUENCE [LARGE SCALE GENOMIC DNA]</scope>
    <source>
        <strain evidence="5">JCM 9371</strain>
    </source>
</reference>
<evidence type="ECO:0000256" key="1">
    <source>
        <dbReference type="ARBA" id="ARBA00022603"/>
    </source>
</evidence>
<dbReference type="InterPro" id="IPR029063">
    <property type="entry name" value="SAM-dependent_MTases_sf"/>
</dbReference>
<dbReference type="GO" id="GO:0032259">
    <property type="term" value="P:methylation"/>
    <property type="evidence" value="ECO:0007669"/>
    <property type="project" value="UniProtKB-KW"/>
</dbReference>
<accession>A0ABW2XUI7</accession>
<evidence type="ECO:0000256" key="2">
    <source>
        <dbReference type="ARBA" id="ARBA00022679"/>
    </source>
</evidence>
<dbReference type="Proteomes" id="UP001597063">
    <property type="component" value="Unassembled WGS sequence"/>
</dbReference>
<dbReference type="EMBL" id="JBHTGP010000013">
    <property type="protein sequence ID" value="MFD0687941.1"/>
    <property type="molecule type" value="Genomic_DNA"/>
</dbReference>
<name>A0ABW2XUI7_9ACTN</name>
<keyword evidence="1 4" id="KW-0489">Methyltransferase</keyword>
<keyword evidence="5" id="KW-1185">Reference proteome</keyword>
<dbReference type="PANTHER" id="PTHR44942">
    <property type="entry name" value="METHYLTRANSF_11 DOMAIN-CONTAINING PROTEIN"/>
    <property type="match status" value="1"/>
</dbReference>
<dbReference type="Pfam" id="PF13649">
    <property type="entry name" value="Methyltransf_25"/>
    <property type="match status" value="1"/>
</dbReference>
<feature type="domain" description="Methyltransferase" evidence="3">
    <location>
        <begin position="57"/>
        <end position="142"/>
    </location>
</feature>
<proteinExistence type="predicted"/>
<comment type="caution">
    <text evidence="4">The sequence shown here is derived from an EMBL/GenBank/DDBJ whole genome shotgun (WGS) entry which is preliminary data.</text>
</comment>
<gene>
    <name evidence="4" type="ORF">ACFQZM_25825</name>
</gene>
<dbReference type="CDD" id="cd02440">
    <property type="entry name" value="AdoMet_MTases"/>
    <property type="match status" value="1"/>
</dbReference>
<organism evidence="4 5">
    <name type="scientific">Actinomadura fibrosa</name>
    <dbReference type="NCBI Taxonomy" id="111802"/>
    <lineage>
        <taxon>Bacteria</taxon>
        <taxon>Bacillati</taxon>
        <taxon>Actinomycetota</taxon>
        <taxon>Actinomycetes</taxon>
        <taxon>Streptosporangiales</taxon>
        <taxon>Thermomonosporaceae</taxon>
        <taxon>Actinomadura</taxon>
    </lineage>
</organism>
<dbReference type="RefSeq" id="WP_165503317.1">
    <property type="nucleotide sequence ID" value="NZ_CAACUY010000394.1"/>
</dbReference>
<dbReference type="Gene3D" id="3.40.50.150">
    <property type="entry name" value="Vaccinia Virus protein VP39"/>
    <property type="match status" value="1"/>
</dbReference>
<evidence type="ECO:0000313" key="5">
    <source>
        <dbReference type="Proteomes" id="UP001597063"/>
    </source>
</evidence>
<dbReference type="GO" id="GO:0008168">
    <property type="term" value="F:methyltransferase activity"/>
    <property type="evidence" value="ECO:0007669"/>
    <property type="project" value="UniProtKB-KW"/>
</dbReference>
<dbReference type="InterPro" id="IPR051052">
    <property type="entry name" value="Diverse_substrate_MTase"/>
</dbReference>
<dbReference type="PANTHER" id="PTHR44942:SF4">
    <property type="entry name" value="METHYLTRANSFERASE TYPE 11 DOMAIN-CONTAINING PROTEIN"/>
    <property type="match status" value="1"/>
</dbReference>
<evidence type="ECO:0000313" key="4">
    <source>
        <dbReference type="EMBL" id="MFD0687941.1"/>
    </source>
</evidence>
<dbReference type="SUPFAM" id="SSF53335">
    <property type="entry name" value="S-adenosyl-L-methionine-dependent methyltransferases"/>
    <property type="match status" value="1"/>
</dbReference>